<proteinExistence type="predicted"/>
<keyword evidence="3" id="KW-1185">Reference proteome</keyword>
<feature type="transmembrane region" description="Helical" evidence="1">
    <location>
        <begin position="42"/>
        <end position="61"/>
    </location>
</feature>
<dbReference type="GeneID" id="89588361"/>
<dbReference type="RefSeq" id="WP_034570921.1">
    <property type="nucleotide sequence ID" value="NZ_JQBS01000007.1"/>
</dbReference>
<gene>
    <name evidence="2" type="ORF">IV74_GL000367</name>
</gene>
<evidence type="ECO:0008006" key="4">
    <source>
        <dbReference type="Google" id="ProtNLM"/>
    </source>
</evidence>
<dbReference type="Pfam" id="PF05675">
    <property type="entry name" value="DUF817"/>
    <property type="match status" value="1"/>
</dbReference>
<dbReference type="PATRIC" id="fig|1449336.4.peg.374"/>
<feature type="transmembrane region" description="Helical" evidence="1">
    <location>
        <begin position="226"/>
        <end position="246"/>
    </location>
</feature>
<dbReference type="InterPro" id="IPR008535">
    <property type="entry name" value="DUF817"/>
</dbReference>
<evidence type="ECO:0000313" key="3">
    <source>
        <dbReference type="Proteomes" id="UP000051658"/>
    </source>
</evidence>
<keyword evidence="1" id="KW-1133">Transmembrane helix</keyword>
<dbReference type="eggNOG" id="COG3739">
    <property type="taxonomic scope" value="Bacteria"/>
</dbReference>
<comment type="caution">
    <text evidence="2">The sequence shown here is derived from an EMBL/GenBank/DDBJ whole genome shotgun (WGS) entry which is preliminary data.</text>
</comment>
<organism evidence="2 3">
    <name type="scientific">Carnobacterium divergens DSM 20623</name>
    <dbReference type="NCBI Taxonomy" id="1449336"/>
    <lineage>
        <taxon>Bacteria</taxon>
        <taxon>Bacillati</taxon>
        <taxon>Bacillota</taxon>
        <taxon>Bacilli</taxon>
        <taxon>Lactobacillales</taxon>
        <taxon>Carnobacteriaceae</taxon>
        <taxon>Carnobacterium</taxon>
    </lineage>
</organism>
<name>A0A0R2HXD4_CARDV</name>
<dbReference type="EMBL" id="JQBS01000007">
    <property type="protein sequence ID" value="KRN57385.1"/>
    <property type="molecule type" value="Genomic_DNA"/>
</dbReference>
<dbReference type="Proteomes" id="UP000051658">
    <property type="component" value="Unassembled WGS sequence"/>
</dbReference>
<dbReference type="AlphaFoldDB" id="A0A0R2HXD4"/>
<evidence type="ECO:0000313" key="2">
    <source>
        <dbReference type="EMBL" id="KRN57385.1"/>
    </source>
</evidence>
<keyword evidence="1" id="KW-0812">Transmembrane</keyword>
<evidence type="ECO:0000256" key="1">
    <source>
        <dbReference type="SAM" id="Phobius"/>
    </source>
</evidence>
<feature type="transmembrane region" description="Helical" evidence="1">
    <location>
        <begin position="191"/>
        <end position="214"/>
    </location>
</feature>
<protein>
    <recommendedName>
        <fullName evidence="4">DUF817 domain-containing protein</fullName>
    </recommendedName>
</protein>
<reference evidence="2 3" key="1">
    <citation type="journal article" date="2015" name="Genome Announc.">
        <title>Expanding the biotechnology potential of lactobacilli through comparative genomics of 213 strains and associated genera.</title>
        <authorList>
            <person name="Sun Z."/>
            <person name="Harris H.M."/>
            <person name="McCann A."/>
            <person name="Guo C."/>
            <person name="Argimon S."/>
            <person name="Zhang W."/>
            <person name="Yang X."/>
            <person name="Jeffery I.B."/>
            <person name="Cooney J.C."/>
            <person name="Kagawa T.F."/>
            <person name="Liu W."/>
            <person name="Song Y."/>
            <person name="Salvetti E."/>
            <person name="Wrobel A."/>
            <person name="Rasinkangas P."/>
            <person name="Parkhill J."/>
            <person name="Rea M.C."/>
            <person name="O'Sullivan O."/>
            <person name="Ritari J."/>
            <person name="Douillard F.P."/>
            <person name="Paul Ross R."/>
            <person name="Yang R."/>
            <person name="Briner A.E."/>
            <person name="Felis G.E."/>
            <person name="de Vos W.M."/>
            <person name="Barrangou R."/>
            <person name="Klaenhammer T.R."/>
            <person name="Caufield P.W."/>
            <person name="Cui Y."/>
            <person name="Zhang H."/>
            <person name="O'Toole P.W."/>
        </authorList>
    </citation>
    <scope>NUCLEOTIDE SEQUENCE [LARGE SCALE GENOMIC DNA]</scope>
    <source>
        <strain evidence="2 3">DSM 20623</strain>
    </source>
</reference>
<feature type="transmembrane region" description="Helical" evidence="1">
    <location>
        <begin position="67"/>
        <end position="83"/>
    </location>
</feature>
<feature type="transmembrane region" description="Helical" evidence="1">
    <location>
        <begin position="160"/>
        <end position="179"/>
    </location>
</feature>
<feature type="transmembrane region" description="Helical" evidence="1">
    <location>
        <begin position="12"/>
        <end position="30"/>
    </location>
</feature>
<dbReference type="PIRSF" id="PIRSF009141">
    <property type="entry name" value="UCP009141"/>
    <property type="match status" value="1"/>
</dbReference>
<feature type="transmembrane region" description="Helical" evidence="1">
    <location>
        <begin position="137"/>
        <end position="154"/>
    </location>
</feature>
<sequence length="255" mass="29929">MKVVKGILQFTYQQIQCCLFPIIIVISLGLTKYISIGMIPRYDLLLLICIFTQITLLYFKLETKDELKVIMLFHIIGLVLEIYKVQFGSWSYPGAGFWKIGGVPLYSGFMYSSIGSYICKAWKVFDLKMSTWPNTKVVILLCSLIYLNFFTHHFMVDLRWFLIVAVFYLFYPTWVYFTVGESRLKMPLSFSFLCIAFFIWVAENIASFFGAWAYPDQLKQWRFVHLGKITSWYLLIIISIMIVAQLKMTKNELKK</sequence>
<accession>A0A0R2HXD4</accession>
<keyword evidence="1" id="KW-0472">Membrane</keyword>